<evidence type="ECO:0000313" key="1">
    <source>
        <dbReference type="EMBL" id="KAI4863450.1"/>
    </source>
</evidence>
<dbReference type="Proteomes" id="UP001497700">
    <property type="component" value="Unassembled WGS sequence"/>
</dbReference>
<accession>A0ACB9YXK9</accession>
<gene>
    <name evidence="1" type="ORF">F4820DRAFT_427134</name>
</gene>
<evidence type="ECO:0000313" key="2">
    <source>
        <dbReference type="Proteomes" id="UP001497700"/>
    </source>
</evidence>
<keyword evidence="2" id="KW-1185">Reference proteome</keyword>
<comment type="caution">
    <text evidence="1">The sequence shown here is derived from an EMBL/GenBank/DDBJ whole genome shotgun (WGS) entry which is preliminary data.</text>
</comment>
<sequence>MANDMLRVTTAYIIQKFHFRPAPGETSERVLEDIKDQFAPNLGGLTLCFEL</sequence>
<name>A0ACB9YXK9_9PEZI</name>
<protein>
    <submittedName>
        <fullName evidence="1">Uncharacterized protein</fullName>
    </submittedName>
</protein>
<reference evidence="1 2" key="1">
    <citation type="journal article" date="2022" name="New Phytol.">
        <title>Ecological generalism drives hyperdiversity of secondary metabolite gene clusters in xylarialean endophytes.</title>
        <authorList>
            <person name="Franco M.E.E."/>
            <person name="Wisecaver J.H."/>
            <person name="Arnold A.E."/>
            <person name="Ju Y.M."/>
            <person name="Slot J.C."/>
            <person name="Ahrendt S."/>
            <person name="Moore L.P."/>
            <person name="Eastman K.E."/>
            <person name="Scott K."/>
            <person name="Konkel Z."/>
            <person name="Mondo S.J."/>
            <person name="Kuo A."/>
            <person name="Hayes R.D."/>
            <person name="Haridas S."/>
            <person name="Andreopoulos B."/>
            <person name="Riley R."/>
            <person name="LaButti K."/>
            <person name="Pangilinan J."/>
            <person name="Lipzen A."/>
            <person name="Amirebrahimi M."/>
            <person name="Yan J."/>
            <person name="Adam C."/>
            <person name="Keymanesh K."/>
            <person name="Ng V."/>
            <person name="Louie K."/>
            <person name="Northen T."/>
            <person name="Drula E."/>
            <person name="Henrissat B."/>
            <person name="Hsieh H.M."/>
            <person name="Youens-Clark K."/>
            <person name="Lutzoni F."/>
            <person name="Miadlikowska J."/>
            <person name="Eastwood D.C."/>
            <person name="Hamelin R.C."/>
            <person name="Grigoriev I.V."/>
            <person name="U'Ren J.M."/>
        </authorList>
    </citation>
    <scope>NUCLEOTIDE SEQUENCE [LARGE SCALE GENOMIC DNA]</scope>
    <source>
        <strain evidence="1 2">CBS 119005</strain>
    </source>
</reference>
<feature type="non-terminal residue" evidence="1">
    <location>
        <position position="51"/>
    </location>
</feature>
<dbReference type="EMBL" id="MU393504">
    <property type="protein sequence ID" value="KAI4863450.1"/>
    <property type="molecule type" value="Genomic_DNA"/>
</dbReference>
<organism evidence="1 2">
    <name type="scientific">Hypoxylon rubiginosum</name>
    <dbReference type="NCBI Taxonomy" id="110542"/>
    <lineage>
        <taxon>Eukaryota</taxon>
        <taxon>Fungi</taxon>
        <taxon>Dikarya</taxon>
        <taxon>Ascomycota</taxon>
        <taxon>Pezizomycotina</taxon>
        <taxon>Sordariomycetes</taxon>
        <taxon>Xylariomycetidae</taxon>
        <taxon>Xylariales</taxon>
        <taxon>Hypoxylaceae</taxon>
        <taxon>Hypoxylon</taxon>
    </lineage>
</organism>
<proteinExistence type="predicted"/>